<comment type="subcellular location">
    <subcellularLocation>
        <location evidence="1">Secreted</location>
        <location evidence="1">Extracellular space</location>
        <location evidence="1">Extracellular matrix</location>
    </subcellularLocation>
</comment>
<accession>A0A0B6Y246</accession>
<evidence type="ECO:0000256" key="12">
    <source>
        <dbReference type="ARBA" id="ARBA00023180"/>
    </source>
</evidence>
<keyword evidence="12" id="KW-0325">Glycoprotein</keyword>
<dbReference type="GO" id="GO:0007155">
    <property type="term" value="P:cell adhesion"/>
    <property type="evidence" value="ECO:0007669"/>
    <property type="project" value="UniProtKB-KW"/>
</dbReference>
<reference evidence="19" key="1">
    <citation type="submission" date="2014-12" db="EMBL/GenBank/DDBJ databases">
        <title>Insight into the proteome of Arion vulgaris.</title>
        <authorList>
            <person name="Aradska J."/>
            <person name="Bulat T."/>
            <person name="Smidak R."/>
            <person name="Sarate P."/>
            <person name="Gangsoo J."/>
            <person name="Sialana F."/>
            <person name="Bilban M."/>
            <person name="Lubec G."/>
        </authorList>
    </citation>
    <scope>NUCLEOTIDE SEQUENCE</scope>
    <source>
        <tissue evidence="19">Skin</tissue>
    </source>
</reference>
<evidence type="ECO:0000256" key="9">
    <source>
        <dbReference type="ARBA" id="ARBA00022833"/>
    </source>
</evidence>
<sequence>INECKPPNFECSGYHLSSSYVSDQFPGWTRVTVALPEGSVSSATRFRWLRPKPEKGHDIWALDNVYLGDKCPWLCSGHGVCQQGKCHCDEGFSGDYCVPHTPLPMTLRDDFNSEKSDKLSGRTYTEEITVTCVDQ</sequence>
<dbReference type="Gene3D" id="2.60.120.260">
    <property type="entry name" value="Galactose-binding domain-like"/>
    <property type="match status" value="1"/>
</dbReference>
<evidence type="ECO:0000259" key="18">
    <source>
        <dbReference type="PROSITE" id="PS01186"/>
    </source>
</evidence>
<dbReference type="GO" id="GO:0001764">
    <property type="term" value="P:neuron migration"/>
    <property type="evidence" value="ECO:0007669"/>
    <property type="project" value="InterPro"/>
</dbReference>
<dbReference type="GO" id="GO:0046872">
    <property type="term" value="F:metal ion binding"/>
    <property type="evidence" value="ECO:0007669"/>
    <property type="project" value="UniProtKB-KW"/>
</dbReference>
<keyword evidence="7" id="KW-0378">Hydrolase</keyword>
<gene>
    <name evidence="19" type="primary">ORF8273</name>
</gene>
<dbReference type="GO" id="GO:0006508">
    <property type="term" value="P:proteolysis"/>
    <property type="evidence" value="ECO:0007669"/>
    <property type="project" value="UniProtKB-KW"/>
</dbReference>
<dbReference type="PROSITE" id="PS00022">
    <property type="entry name" value="EGF_1"/>
    <property type="match status" value="1"/>
</dbReference>
<comment type="function">
    <text evidence="16">Extracellular matrix serine protease secreted by pioneer neurons that plays a role in layering of neurons in the cerebral cortex and cerebellum by coordinating cell positioning during neurodevelopment. Regulates microtubule function in neurons and neuronal migration. Binding to the extracellular domains of lipoprotein receptors VLDLR and LRP8/APOER2 induces tyrosine phosphorylation of DAB1 and modulation of TAU phosphorylation. Affects migration of sympathetic preganglionic neurons in the spinal cord, where it seems to act as a barrier to neuronal migration. Enzymatic activity is important for the modulation of cell adhesion.</text>
</comment>
<dbReference type="EMBL" id="HACG01002730">
    <property type="protein sequence ID" value="CEK49595.1"/>
    <property type="molecule type" value="Transcribed_RNA"/>
</dbReference>
<evidence type="ECO:0000256" key="10">
    <source>
        <dbReference type="ARBA" id="ARBA00022837"/>
    </source>
</evidence>
<evidence type="ECO:0000259" key="17">
    <source>
        <dbReference type="PROSITE" id="PS00022"/>
    </source>
</evidence>
<keyword evidence="11" id="KW-0130">Cell adhesion</keyword>
<dbReference type="InterPro" id="IPR049419">
    <property type="entry name" value="Reelin_subrepeat-B"/>
</dbReference>
<evidence type="ECO:0000256" key="11">
    <source>
        <dbReference type="ARBA" id="ARBA00022889"/>
    </source>
</evidence>
<evidence type="ECO:0000256" key="3">
    <source>
        <dbReference type="ARBA" id="ARBA00022525"/>
    </source>
</evidence>
<dbReference type="FunFam" id="2.10.25.10:FF:000001">
    <property type="entry name" value="Tenascin C"/>
    <property type="match status" value="1"/>
</dbReference>
<evidence type="ECO:0000256" key="16">
    <source>
        <dbReference type="ARBA" id="ARBA00046064"/>
    </source>
</evidence>
<proteinExistence type="inferred from homology"/>
<evidence type="ECO:0000256" key="2">
    <source>
        <dbReference type="ARBA" id="ARBA00022473"/>
    </source>
</evidence>
<evidence type="ECO:0000256" key="14">
    <source>
        <dbReference type="ARBA" id="ARBA00023900"/>
    </source>
</evidence>
<evidence type="ECO:0000256" key="5">
    <source>
        <dbReference type="ARBA" id="ARBA00022670"/>
    </source>
</evidence>
<evidence type="ECO:0000256" key="13">
    <source>
        <dbReference type="ARBA" id="ARBA00023773"/>
    </source>
</evidence>
<feature type="non-terminal residue" evidence="19">
    <location>
        <position position="1"/>
    </location>
</feature>
<dbReference type="InterPro" id="IPR034968">
    <property type="entry name" value="Reelin"/>
</dbReference>
<dbReference type="GO" id="GO:0070325">
    <property type="term" value="F:lipoprotein particle receptor binding"/>
    <property type="evidence" value="ECO:0007669"/>
    <property type="project" value="InterPro"/>
</dbReference>
<dbReference type="AlphaFoldDB" id="A0A0B6Y246"/>
<evidence type="ECO:0000256" key="4">
    <source>
        <dbReference type="ARBA" id="ARBA00022530"/>
    </source>
</evidence>
<keyword evidence="10" id="KW-0106">Calcium</keyword>
<evidence type="ECO:0000256" key="8">
    <source>
        <dbReference type="ARBA" id="ARBA00022825"/>
    </source>
</evidence>
<keyword evidence="8" id="KW-0720">Serine protease</keyword>
<dbReference type="Pfam" id="PF23106">
    <property type="entry name" value="EGF_Teneurin"/>
    <property type="match status" value="1"/>
</dbReference>
<keyword evidence="6" id="KW-0479">Metal-binding</keyword>
<evidence type="ECO:0000256" key="7">
    <source>
        <dbReference type="ARBA" id="ARBA00022801"/>
    </source>
</evidence>
<keyword evidence="4" id="KW-0272">Extracellular matrix</keyword>
<keyword evidence="3" id="KW-0964">Secreted</keyword>
<feature type="domain" description="EGF-like" evidence="17 18">
    <location>
        <begin position="86"/>
        <end position="97"/>
    </location>
</feature>
<dbReference type="GO" id="GO:0008236">
    <property type="term" value="F:serine-type peptidase activity"/>
    <property type="evidence" value="ECO:0007669"/>
    <property type="project" value="UniProtKB-KW"/>
</dbReference>
<comment type="similarity">
    <text evidence="13">Belongs to the reelin family.</text>
</comment>
<evidence type="ECO:0000256" key="1">
    <source>
        <dbReference type="ARBA" id="ARBA00004498"/>
    </source>
</evidence>
<keyword evidence="2" id="KW-0217">Developmental protein</keyword>
<dbReference type="InterPro" id="IPR000742">
    <property type="entry name" value="EGF"/>
</dbReference>
<evidence type="ECO:0000256" key="6">
    <source>
        <dbReference type="ARBA" id="ARBA00022723"/>
    </source>
</evidence>
<comment type="subunit">
    <text evidence="15">Oligomer of disulfide-linked homodimers.</text>
</comment>
<protein>
    <recommendedName>
        <fullName evidence="14">Reelin</fullName>
    </recommendedName>
</protein>
<dbReference type="PANTHER" id="PTHR11841:SF1">
    <property type="entry name" value="REELIN"/>
    <property type="match status" value="1"/>
</dbReference>
<dbReference type="GO" id="GO:0007417">
    <property type="term" value="P:central nervous system development"/>
    <property type="evidence" value="ECO:0007669"/>
    <property type="project" value="InterPro"/>
</dbReference>
<organism evidence="19">
    <name type="scientific">Arion vulgaris</name>
    <dbReference type="NCBI Taxonomy" id="1028688"/>
    <lineage>
        <taxon>Eukaryota</taxon>
        <taxon>Metazoa</taxon>
        <taxon>Spiralia</taxon>
        <taxon>Lophotrochozoa</taxon>
        <taxon>Mollusca</taxon>
        <taxon>Gastropoda</taxon>
        <taxon>Heterobranchia</taxon>
        <taxon>Euthyneura</taxon>
        <taxon>Panpulmonata</taxon>
        <taxon>Eupulmonata</taxon>
        <taxon>Stylommatophora</taxon>
        <taxon>Helicina</taxon>
        <taxon>Arionoidea</taxon>
        <taxon>Arionidae</taxon>
        <taxon>Arion</taxon>
    </lineage>
</organism>
<name>A0A0B6Y246_9EUPU</name>
<evidence type="ECO:0000256" key="15">
    <source>
        <dbReference type="ARBA" id="ARBA00044961"/>
    </source>
</evidence>
<dbReference type="Pfam" id="PF21471">
    <property type="entry name" value="Reelin_subrepeat-B"/>
    <property type="match status" value="1"/>
</dbReference>
<keyword evidence="9" id="KW-0862">Zinc</keyword>
<dbReference type="PANTHER" id="PTHR11841">
    <property type="entry name" value="REELIN"/>
    <property type="match status" value="1"/>
</dbReference>
<dbReference type="PROSITE" id="PS01186">
    <property type="entry name" value="EGF_2"/>
    <property type="match status" value="1"/>
</dbReference>
<dbReference type="SUPFAM" id="SSF57196">
    <property type="entry name" value="EGF/Laminin"/>
    <property type="match status" value="1"/>
</dbReference>
<evidence type="ECO:0000313" key="19">
    <source>
        <dbReference type="EMBL" id="CEK49595.1"/>
    </source>
</evidence>
<keyword evidence="5" id="KW-0645">Protease</keyword>